<dbReference type="GO" id="GO:0000287">
    <property type="term" value="F:magnesium ion binding"/>
    <property type="evidence" value="ECO:0007669"/>
    <property type="project" value="TreeGrafter"/>
</dbReference>
<keyword evidence="4 6" id="KW-0472">Membrane</keyword>
<dbReference type="PANTHER" id="PTHR46494">
    <property type="entry name" value="CORA FAMILY METAL ION TRANSPORTER (EUROFUNG)"/>
    <property type="match status" value="1"/>
</dbReference>
<reference evidence="7" key="1">
    <citation type="journal article" date="2023" name="Genome Biol. Evol.">
        <title>First Whole Genome Sequence and Flow Cytometry Genome Size Data for the Lichen-Forming Fungus Ramalina farinacea (Ascomycota).</title>
        <authorList>
            <person name="Llewellyn T."/>
            <person name="Mian S."/>
            <person name="Hill R."/>
            <person name="Leitch I.J."/>
            <person name="Gaya E."/>
        </authorList>
    </citation>
    <scope>NUCLEOTIDE SEQUENCE</scope>
    <source>
        <strain evidence="7">LIQ254RAFAR</strain>
    </source>
</reference>
<dbReference type="GO" id="GO:0015095">
    <property type="term" value="F:magnesium ion transmembrane transporter activity"/>
    <property type="evidence" value="ECO:0007669"/>
    <property type="project" value="TreeGrafter"/>
</dbReference>
<dbReference type="GO" id="GO:0015087">
    <property type="term" value="F:cobalt ion transmembrane transporter activity"/>
    <property type="evidence" value="ECO:0007669"/>
    <property type="project" value="TreeGrafter"/>
</dbReference>
<feature type="compositionally biased region" description="Acidic residues" evidence="5">
    <location>
        <begin position="20"/>
        <end position="31"/>
    </location>
</feature>
<dbReference type="InterPro" id="IPR045863">
    <property type="entry name" value="CorA_TM1_TM2"/>
</dbReference>
<proteinExistence type="predicted"/>
<evidence type="ECO:0000313" key="7">
    <source>
        <dbReference type="EMBL" id="MDI1487959.1"/>
    </source>
</evidence>
<dbReference type="Pfam" id="PF01544">
    <property type="entry name" value="CorA"/>
    <property type="match status" value="1"/>
</dbReference>
<feature type="transmembrane region" description="Helical" evidence="6">
    <location>
        <begin position="573"/>
        <end position="596"/>
    </location>
</feature>
<evidence type="ECO:0000256" key="5">
    <source>
        <dbReference type="SAM" id="MobiDB-lite"/>
    </source>
</evidence>
<comment type="subcellular location">
    <subcellularLocation>
        <location evidence="1">Cell membrane</location>
        <topology evidence="1">Multi-pass membrane protein</topology>
    </subcellularLocation>
</comment>
<dbReference type="EMBL" id="JAPUFD010000006">
    <property type="protein sequence ID" value="MDI1487959.1"/>
    <property type="molecule type" value="Genomic_DNA"/>
</dbReference>
<gene>
    <name evidence="7" type="ORF">OHK93_007233</name>
</gene>
<feature type="region of interest" description="Disordered" evidence="5">
    <location>
        <begin position="1"/>
        <end position="46"/>
    </location>
</feature>
<comment type="caution">
    <text evidence="7">The sequence shown here is derived from an EMBL/GenBank/DDBJ whole genome shotgun (WGS) entry which is preliminary data.</text>
</comment>
<sequence>MDPRRLRPHHSHRNSQADGEISENQDSDDGYDYNVVDPPPEAHLTTPKELPAALRGQDHTQVNGFRKPDVQDSVSPDPMTHIFQRQAGGRRAKIPTDIDLEKGSVKREAKVPRPVNVKLRWTMQKIKGKETLKLESDSHDGDVQEPYLQRRRVQWRHCEKSIMDLDSFKKELVHQCQSQGSNKSQRGLTRRLLKRVRKVAEKDFVGGRYLRPVALRYDNQDVSRYSVDRTCIFFSFPYFLVADPATRRHFEKSDDPRHPPRTLLQSHYRLNKTVDRDEDQCISFLKGPTLASVLGSSTKSKKFRSTTTKSLVFVPQCDSWFGLLNKQQQILEFLGTEKDKPRPKDYKFWFDQRRPIKISNWASLLRENQSCEIVNVWMKKDTPKIDLHSADGQRTMLRQPTFSTAEQEAGDDQGYVPIIAPFFEWNILDEFGETDDISLSDRVDRFLKAIYSRIAAEANIEVVGKSEDQLQGYFGTLKEGSLVLELGQNLLLIFQLYVPSGQYAALRPVEMYWGAVHEIVLTFNQDPTLAASLATFAKLVSSIVFHAQRLHQGVYCSHAVYNDQCGAWLNQDAIANGAILLAVMVDALGAALRMIVESVKALRDRDEEVDNFVVPDSKIAEHGKDACELLKNARDQLIREAAGRDKNGDIGPVVTPEAIAITLLDRLSFGVFHQGTLDIIHLYEACLEHLALKVKHEASRRLLQKLNGFQEEVGVVKDVLRQQNRVLSSLRDTLNPITFSPPSIVRKLRYGYERNAIDKISTRIHEQSKNCDELIERAKSHAIQNVQLVETFQDDNSKAIFVFTIVTILFLPMSFVAGFFGMNVIGISADTTPIRHFWAISLSLTFGIVIPCTTIALKGEDVFFAIARMYRGLKHLGATRKTQ</sequence>
<dbReference type="GO" id="GO:0005886">
    <property type="term" value="C:plasma membrane"/>
    <property type="evidence" value="ECO:0007669"/>
    <property type="project" value="UniProtKB-SubCell"/>
</dbReference>
<evidence type="ECO:0000256" key="2">
    <source>
        <dbReference type="ARBA" id="ARBA00022692"/>
    </source>
</evidence>
<dbReference type="PANTHER" id="PTHR46494:SF1">
    <property type="entry name" value="CORA FAMILY METAL ION TRANSPORTER (EUROFUNG)"/>
    <property type="match status" value="1"/>
</dbReference>
<feature type="region of interest" description="Disordered" evidence="5">
    <location>
        <begin position="58"/>
        <end position="77"/>
    </location>
</feature>
<evidence type="ECO:0000256" key="4">
    <source>
        <dbReference type="ARBA" id="ARBA00023136"/>
    </source>
</evidence>
<evidence type="ECO:0000256" key="6">
    <source>
        <dbReference type="SAM" id="Phobius"/>
    </source>
</evidence>
<feature type="transmembrane region" description="Helical" evidence="6">
    <location>
        <begin position="837"/>
        <end position="857"/>
    </location>
</feature>
<dbReference type="Proteomes" id="UP001161017">
    <property type="component" value="Unassembled WGS sequence"/>
</dbReference>
<name>A0AA43QLT1_9LECA</name>
<accession>A0AA43QLT1</accession>
<organism evidence="7 8">
    <name type="scientific">Ramalina farinacea</name>
    <dbReference type="NCBI Taxonomy" id="258253"/>
    <lineage>
        <taxon>Eukaryota</taxon>
        <taxon>Fungi</taxon>
        <taxon>Dikarya</taxon>
        <taxon>Ascomycota</taxon>
        <taxon>Pezizomycotina</taxon>
        <taxon>Lecanoromycetes</taxon>
        <taxon>OSLEUM clade</taxon>
        <taxon>Lecanoromycetidae</taxon>
        <taxon>Lecanorales</taxon>
        <taxon>Lecanorineae</taxon>
        <taxon>Ramalinaceae</taxon>
        <taxon>Ramalina</taxon>
    </lineage>
</organism>
<dbReference type="AlphaFoldDB" id="A0AA43QLT1"/>
<keyword evidence="8" id="KW-1185">Reference proteome</keyword>
<dbReference type="GO" id="GO:0050897">
    <property type="term" value="F:cobalt ion binding"/>
    <property type="evidence" value="ECO:0007669"/>
    <property type="project" value="TreeGrafter"/>
</dbReference>
<keyword evidence="3 6" id="KW-1133">Transmembrane helix</keyword>
<evidence type="ECO:0000256" key="3">
    <source>
        <dbReference type="ARBA" id="ARBA00022989"/>
    </source>
</evidence>
<dbReference type="Gene3D" id="1.20.58.340">
    <property type="entry name" value="Magnesium transport protein CorA, transmembrane region"/>
    <property type="match status" value="1"/>
</dbReference>
<evidence type="ECO:0000256" key="1">
    <source>
        <dbReference type="ARBA" id="ARBA00004651"/>
    </source>
</evidence>
<feature type="transmembrane region" description="Helical" evidence="6">
    <location>
        <begin position="800"/>
        <end position="825"/>
    </location>
</feature>
<evidence type="ECO:0000313" key="8">
    <source>
        <dbReference type="Proteomes" id="UP001161017"/>
    </source>
</evidence>
<dbReference type="InterPro" id="IPR002523">
    <property type="entry name" value="MgTranspt_CorA/ZnTranspt_ZntB"/>
</dbReference>
<keyword evidence="2 6" id="KW-0812">Transmembrane</keyword>
<protein>
    <submittedName>
        <fullName evidence="7">Uncharacterized protein</fullName>
    </submittedName>
</protein>
<feature type="compositionally biased region" description="Basic residues" evidence="5">
    <location>
        <begin position="1"/>
        <end position="13"/>
    </location>
</feature>
<dbReference type="SUPFAM" id="SSF144083">
    <property type="entry name" value="Magnesium transport protein CorA, transmembrane region"/>
    <property type="match status" value="1"/>
</dbReference>